<comment type="caution">
    <text evidence="4">The sequence shown here is derived from an EMBL/GenBank/DDBJ whole genome shotgun (WGS) entry which is preliminary data.</text>
</comment>
<evidence type="ECO:0000313" key="5">
    <source>
        <dbReference type="Proteomes" id="UP000789405"/>
    </source>
</evidence>
<dbReference type="InterPro" id="IPR031318">
    <property type="entry name" value="OPI10"/>
</dbReference>
<feature type="domain" description="Hikeshi-like C-terminal" evidence="3">
    <location>
        <begin position="201"/>
        <end position="259"/>
    </location>
</feature>
<reference evidence="4" key="1">
    <citation type="submission" date="2021-06" db="EMBL/GenBank/DDBJ databases">
        <authorList>
            <person name="Kallberg Y."/>
            <person name="Tangrot J."/>
            <person name="Rosling A."/>
        </authorList>
    </citation>
    <scope>NUCLEOTIDE SEQUENCE</scope>
    <source>
        <strain evidence="4">MA453B</strain>
    </source>
</reference>
<dbReference type="GO" id="GO:0005634">
    <property type="term" value="C:nucleus"/>
    <property type="evidence" value="ECO:0007669"/>
    <property type="project" value="TreeGrafter"/>
</dbReference>
<dbReference type="InterPro" id="IPR008493">
    <property type="entry name" value="Hikeshi-like_N"/>
</dbReference>
<dbReference type="GO" id="GO:0005829">
    <property type="term" value="C:cytosol"/>
    <property type="evidence" value="ECO:0007669"/>
    <property type="project" value="TreeGrafter"/>
</dbReference>
<dbReference type="GO" id="GO:0006606">
    <property type="term" value="P:protein import into nucleus"/>
    <property type="evidence" value="ECO:0007669"/>
    <property type="project" value="TreeGrafter"/>
</dbReference>
<dbReference type="GO" id="GO:0061608">
    <property type="term" value="F:nuclear import signal receptor activity"/>
    <property type="evidence" value="ECO:0007669"/>
    <property type="project" value="TreeGrafter"/>
</dbReference>
<evidence type="ECO:0000259" key="2">
    <source>
        <dbReference type="Pfam" id="PF05603"/>
    </source>
</evidence>
<evidence type="ECO:0000313" key="4">
    <source>
        <dbReference type="EMBL" id="CAG8667528.1"/>
    </source>
</evidence>
<evidence type="ECO:0000256" key="1">
    <source>
        <dbReference type="ARBA" id="ARBA00006623"/>
    </source>
</evidence>
<protein>
    <submittedName>
        <fullName evidence="4">15484_t:CDS:1</fullName>
    </submittedName>
</protein>
<evidence type="ECO:0000259" key="3">
    <source>
        <dbReference type="Pfam" id="PF21057"/>
    </source>
</evidence>
<gene>
    <name evidence="4" type="ORF">DERYTH_LOCUS11045</name>
</gene>
<dbReference type="EMBL" id="CAJVPY010006688">
    <property type="protein sequence ID" value="CAG8667528.1"/>
    <property type="molecule type" value="Genomic_DNA"/>
</dbReference>
<dbReference type="Pfam" id="PF21057">
    <property type="entry name" value="Hikeshi-like_C"/>
    <property type="match status" value="1"/>
</dbReference>
<dbReference type="PANTHER" id="PTHR12925:SF0">
    <property type="entry name" value="PROTEIN HIKESHI"/>
    <property type="match status" value="1"/>
</dbReference>
<dbReference type="OrthoDB" id="10248398at2759"/>
<dbReference type="Pfam" id="PF05603">
    <property type="entry name" value="Hikeshi-like_N"/>
    <property type="match status" value="1"/>
</dbReference>
<sequence>MNTIAKGHAVEYSALGVFDKRIKIIKSGYKDSSWLLDSVIQTNLQQVDVNKYVFEIPDAGTINHIVVFLLGTVPFEPGYAATVHFLWPGGEHGWKLLGMLSNEKPSAIFRLRGSAIPGTTNVASSNAFSFGSTTKLITNFSADDMSMDVNDLSSTTTSVTATVGISIEPIAMVESQIATLPQTSNQPQTSSSGGITTELISQITQNTLRNLYNYATSFATSSTPFGSQIIGSGNAFISAKVFQDWYETFARKVKIDPNIVMKDDSNSMS</sequence>
<feature type="domain" description="Hikeshi-like N-terminal" evidence="2">
    <location>
        <begin position="39"/>
        <end position="182"/>
    </location>
</feature>
<name>A0A9N9E9A9_9GLOM</name>
<dbReference type="PANTHER" id="PTHR12925">
    <property type="entry name" value="HIKESHI FAMILY MEMBER"/>
    <property type="match status" value="1"/>
</dbReference>
<dbReference type="AlphaFoldDB" id="A0A9N9E9A9"/>
<proteinExistence type="inferred from homology"/>
<accession>A0A9N9E9A9</accession>
<dbReference type="InterPro" id="IPR048364">
    <property type="entry name" value="Hikeshi-like_C"/>
</dbReference>
<dbReference type="Proteomes" id="UP000789405">
    <property type="component" value="Unassembled WGS sequence"/>
</dbReference>
<organism evidence="4 5">
    <name type="scientific">Dentiscutata erythropus</name>
    <dbReference type="NCBI Taxonomy" id="1348616"/>
    <lineage>
        <taxon>Eukaryota</taxon>
        <taxon>Fungi</taxon>
        <taxon>Fungi incertae sedis</taxon>
        <taxon>Mucoromycota</taxon>
        <taxon>Glomeromycotina</taxon>
        <taxon>Glomeromycetes</taxon>
        <taxon>Diversisporales</taxon>
        <taxon>Gigasporaceae</taxon>
        <taxon>Dentiscutata</taxon>
    </lineage>
</organism>
<comment type="similarity">
    <text evidence="1">Belongs to the OPI10 family.</text>
</comment>
<keyword evidence="5" id="KW-1185">Reference proteome</keyword>